<keyword evidence="5" id="KW-0812">Transmembrane</keyword>
<keyword evidence="4" id="KW-1015">Disulfide bond</keyword>
<dbReference type="Gene3D" id="3.40.30.10">
    <property type="entry name" value="Glutaredoxin"/>
    <property type="match status" value="1"/>
</dbReference>
<feature type="binding site" evidence="3">
    <location>
        <position position="195"/>
    </location>
    <ligand>
        <name>Cu cation</name>
        <dbReference type="ChEBI" id="CHEBI:23378"/>
    </ligand>
</feature>
<comment type="subcellular location">
    <subcellularLocation>
        <location evidence="1">Mitochondrion inner membrane</location>
        <topology evidence="1">Single-pass membrane protein</topology>
    </subcellularLocation>
</comment>
<accession>A0A8X7X3W1</accession>
<dbReference type="GO" id="GO:0033617">
    <property type="term" value="P:mitochondrial respiratory chain complex IV assembly"/>
    <property type="evidence" value="ECO:0007669"/>
    <property type="project" value="TreeGrafter"/>
</dbReference>
<organism evidence="6 7">
    <name type="scientific">Polypterus senegalus</name>
    <name type="common">Senegal bichir</name>
    <dbReference type="NCBI Taxonomy" id="55291"/>
    <lineage>
        <taxon>Eukaryota</taxon>
        <taxon>Metazoa</taxon>
        <taxon>Chordata</taxon>
        <taxon>Craniata</taxon>
        <taxon>Vertebrata</taxon>
        <taxon>Euteleostomi</taxon>
        <taxon>Actinopterygii</taxon>
        <taxon>Polypteriformes</taxon>
        <taxon>Polypteridae</taxon>
        <taxon>Polypterus</taxon>
    </lineage>
</organism>
<evidence type="ECO:0000256" key="4">
    <source>
        <dbReference type="PIRSR" id="PIRSR603782-2"/>
    </source>
</evidence>
<dbReference type="PANTHER" id="PTHR12151">
    <property type="entry name" value="ELECTRON TRANSPORT PROTIN SCO1/SENC FAMILY MEMBER"/>
    <property type="match status" value="1"/>
</dbReference>
<dbReference type="Pfam" id="PF02630">
    <property type="entry name" value="SCO1-SenC"/>
    <property type="match status" value="1"/>
</dbReference>
<dbReference type="Proteomes" id="UP000886611">
    <property type="component" value="Unassembled WGS sequence"/>
</dbReference>
<dbReference type="SUPFAM" id="SSF52833">
    <property type="entry name" value="Thioredoxin-like"/>
    <property type="match status" value="1"/>
</dbReference>
<proteinExistence type="inferred from homology"/>
<keyword evidence="5" id="KW-0472">Membrane</keyword>
<dbReference type="AlphaFoldDB" id="A0A8X7X3W1"/>
<dbReference type="PANTHER" id="PTHR12151:SF2">
    <property type="entry name" value="PROTEIN SCO2 HOMOLOG, MITOCHONDRIAL"/>
    <property type="match status" value="1"/>
</dbReference>
<comment type="caution">
    <text evidence="6">The sequence shown here is derived from an EMBL/GenBank/DDBJ whole genome shotgun (WGS) entry which is preliminary data.</text>
</comment>
<name>A0A8X7X3W1_POLSE</name>
<evidence type="ECO:0000313" key="7">
    <source>
        <dbReference type="Proteomes" id="UP000886611"/>
    </source>
</evidence>
<dbReference type="GO" id="GO:0005743">
    <property type="term" value="C:mitochondrial inner membrane"/>
    <property type="evidence" value="ECO:0007669"/>
    <property type="project" value="UniProtKB-SubCell"/>
</dbReference>
<gene>
    <name evidence="6" type="primary">Sco2</name>
    <name evidence="6" type="ORF">GTO96_0021451</name>
</gene>
<comment type="similarity">
    <text evidence="2">Belongs to the SCO1/2 family.</text>
</comment>
<evidence type="ECO:0000256" key="3">
    <source>
        <dbReference type="PIRSR" id="PIRSR603782-1"/>
    </source>
</evidence>
<dbReference type="InterPro" id="IPR036249">
    <property type="entry name" value="Thioredoxin-like_sf"/>
</dbReference>
<protein>
    <submittedName>
        <fullName evidence="6">SCO2 protein</fullName>
    </submittedName>
</protein>
<keyword evidence="5" id="KW-1133">Transmembrane helix</keyword>
<dbReference type="OrthoDB" id="76676at2759"/>
<dbReference type="GO" id="GO:0046872">
    <property type="term" value="F:metal ion binding"/>
    <property type="evidence" value="ECO:0007669"/>
    <property type="project" value="UniProtKB-KW"/>
</dbReference>
<feature type="binding site" evidence="3">
    <location>
        <position position="282"/>
    </location>
    <ligand>
        <name>Cu cation</name>
        <dbReference type="ChEBI" id="CHEBI:23378"/>
    </ligand>
</feature>
<dbReference type="EMBL" id="JAATIS010005064">
    <property type="protein sequence ID" value="KAG2459782.1"/>
    <property type="molecule type" value="Genomic_DNA"/>
</dbReference>
<keyword evidence="3" id="KW-0186">Copper</keyword>
<evidence type="ECO:0000256" key="2">
    <source>
        <dbReference type="ARBA" id="ARBA00010996"/>
    </source>
</evidence>
<feature type="disulfide bond" description="Redox-active" evidence="4">
    <location>
        <begin position="191"/>
        <end position="195"/>
    </location>
</feature>
<evidence type="ECO:0000313" key="6">
    <source>
        <dbReference type="EMBL" id="KAG2459782.1"/>
    </source>
</evidence>
<dbReference type="InterPro" id="IPR003782">
    <property type="entry name" value="SCO1/SenC"/>
</dbReference>
<feature type="binding site" evidence="3">
    <location>
        <position position="191"/>
    </location>
    <ligand>
        <name>Cu cation</name>
        <dbReference type="ChEBI" id="CHEBI:23378"/>
    </ligand>
</feature>
<reference evidence="6 7" key="1">
    <citation type="journal article" date="2021" name="Cell">
        <title>Tracing the genetic footprints of vertebrate landing in non-teleost ray-finned fishes.</title>
        <authorList>
            <person name="Bi X."/>
            <person name="Wang K."/>
            <person name="Yang L."/>
            <person name="Pan H."/>
            <person name="Jiang H."/>
            <person name="Wei Q."/>
            <person name="Fang M."/>
            <person name="Yu H."/>
            <person name="Zhu C."/>
            <person name="Cai Y."/>
            <person name="He Y."/>
            <person name="Gan X."/>
            <person name="Zeng H."/>
            <person name="Yu D."/>
            <person name="Zhu Y."/>
            <person name="Jiang H."/>
            <person name="Qiu Q."/>
            <person name="Yang H."/>
            <person name="Zhang Y.E."/>
            <person name="Wang W."/>
            <person name="Zhu M."/>
            <person name="He S."/>
            <person name="Zhang G."/>
        </authorList>
    </citation>
    <scope>NUCLEOTIDE SEQUENCE [LARGE SCALE GENOMIC DNA]</scope>
    <source>
        <strain evidence="6">Bchr_013</strain>
    </source>
</reference>
<dbReference type="FunFam" id="3.40.30.10:FF:000013">
    <property type="entry name" value="Blast:Protein SCO1 homolog, mitochondrial"/>
    <property type="match status" value="1"/>
</dbReference>
<feature type="transmembrane region" description="Helical" evidence="5">
    <location>
        <begin position="119"/>
        <end position="137"/>
    </location>
</feature>
<keyword evidence="3" id="KW-0479">Metal-binding</keyword>
<dbReference type="CDD" id="cd02968">
    <property type="entry name" value="SCO"/>
    <property type="match status" value="1"/>
</dbReference>
<sequence length="324" mass="37313">MYLTNTSRLICFMSSSSACIYNPMRIKAAWTQLMVTSRSLWKYGFFLNRGSSRPPGKSQSLVAYYCGVKHSSKGILDTVKQLNIPHGNGINYSHISRRTLSQQAHKPTSSPQIKLRTRLFVTLIFGGSILGSWWYVYEEKEKKRQLQRIEQLKKAAIGEGNFNLTDHKGNPKTKKDFFGKWILIYFGFTHCPDICPDELEKMSNVVNILDQDQNLPPVQPIFITVDPERDDAESMAKYVKEFHPRLLGLTGTPEEVKKVGKAYRVYYSAGPKDDDNDYIVDHTIIIYLLNPDGLFLDYYNRSKTDVEIVESIRKHMQNYIKLFS</sequence>
<feature type="non-terminal residue" evidence="6">
    <location>
        <position position="1"/>
    </location>
</feature>
<evidence type="ECO:0000256" key="5">
    <source>
        <dbReference type="SAM" id="Phobius"/>
    </source>
</evidence>
<feature type="non-terminal residue" evidence="6">
    <location>
        <position position="324"/>
    </location>
</feature>
<keyword evidence="7" id="KW-1185">Reference proteome</keyword>
<evidence type="ECO:0000256" key="1">
    <source>
        <dbReference type="ARBA" id="ARBA00004434"/>
    </source>
</evidence>